<dbReference type="InterPro" id="IPR025455">
    <property type="entry name" value="DUF4276"/>
</dbReference>
<organism evidence="1 2">
    <name type="scientific">Nocardia suismassiliense</name>
    <dbReference type="NCBI Taxonomy" id="2077092"/>
    <lineage>
        <taxon>Bacteria</taxon>
        <taxon>Bacillati</taxon>
        <taxon>Actinomycetota</taxon>
        <taxon>Actinomycetes</taxon>
        <taxon>Mycobacteriales</taxon>
        <taxon>Nocardiaceae</taxon>
        <taxon>Nocardia</taxon>
    </lineage>
</organism>
<evidence type="ECO:0000313" key="1">
    <source>
        <dbReference type="EMBL" id="MFF3226304.1"/>
    </source>
</evidence>
<dbReference type="Pfam" id="PF14103">
    <property type="entry name" value="DUF4276"/>
    <property type="match status" value="1"/>
</dbReference>
<gene>
    <name evidence="1" type="ORF">ACFYV7_26145</name>
</gene>
<dbReference type="Proteomes" id="UP001601948">
    <property type="component" value="Unassembled WGS sequence"/>
</dbReference>
<keyword evidence="2" id="KW-1185">Reference proteome</keyword>
<comment type="caution">
    <text evidence="1">The sequence shown here is derived from an EMBL/GenBank/DDBJ whole genome shotgun (WGS) entry which is preliminary data.</text>
</comment>
<accession>A0ABW6QYG1</accession>
<evidence type="ECO:0000313" key="2">
    <source>
        <dbReference type="Proteomes" id="UP001601948"/>
    </source>
</evidence>
<sequence length="222" mass="24602">MTAGYHRLHFLVEGQSEEIVVNNVLEPYLAEHGWTVSKSIVTTKRPAGSANHHGGVSSWTKVEREIKLLLRDSSLDVLTTLFDFYAFPPDAPGMSDIPAGLTPHDRVRHVEQALAATADRRFVPHLILHELETWVFAAAEQIGCLLPGLAEQLTKDVQLVGGPELVNDGPDTSPSKRIRRYCPRYTKTSDGPLAIADLGVDALRNQCPHFDAWLETLHSRLL</sequence>
<proteinExistence type="predicted"/>
<name>A0ABW6QYG1_9NOCA</name>
<protein>
    <submittedName>
        <fullName evidence="1">DUF4276 family protein</fullName>
    </submittedName>
</protein>
<reference evidence="1 2" key="1">
    <citation type="submission" date="2024-10" db="EMBL/GenBank/DDBJ databases">
        <title>The Natural Products Discovery Center: Release of the First 8490 Sequenced Strains for Exploring Actinobacteria Biosynthetic Diversity.</title>
        <authorList>
            <person name="Kalkreuter E."/>
            <person name="Kautsar S.A."/>
            <person name="Yang D."/>
            <person name="Bader C.D."/>
            <person name="Teijaro C.N."/>
            <person name="Fluegel L."/>
            <person name="Davis C.M."/>
            <person name="Simpson J.R."/>
            <person name="Lauterbach L."/>
            <person name="Steele A.D."/>
            <person name="Gui C."/>
            <person name="Meng S."/>
            <person name="Li G."/>
            <person name="Viehrig K."/>
            <person name="Ye F."/>
            <person name="Su P."/>
            <person name="Kiefer A.F."/>
            <person name="Nichols A."/>
            <person name="Cepeda A.J."/>
            <person name="Yan W."/>
            <person name="Fan B."/>
            <person name="Jiang Y."/>
            <person name="Adhikari A."/>
            <person name="Zheng C.-J."/>
            <person name="Schuster L."/>
            <person name="Cowan T.M."/>
            <person name="Smanski M.J."/>
            <person name="Chevrette M.G."/>
            <person name="De Carvalho L.P.S."/>
            <person name="Shen B."/>
        </authorList>
    </citation>
    <scope>NUCLEOTIDE SEQUENCE [LARGE SCALE GENOMIC DNA]</scope>
    <source>
        <strain evidence="1 2">NPDC003040</strain>
    </source>
</reference>
<dbReference type="EMBL" id="JBIAPI010000007">
    <property type="protein sequence ID" value="MFF3226304.1"/>
    <property type="molecule type" value="Genomic_DNA"/>
</dbReference>
<dbReference type="RefSeq" id="WP_387721765.1">
    <property type="nucleotide sequence ID" value="NZ_JBIAPI010000007.1"/>
</dbReference>